<dbReference type="Gene3D" id="2.70.70.10">
    <property type="entry name" value="Glucose Permease (Domain IIA)"/>
    <property type="match status" value="1"/>
</dbReference>
<keyword evidence="1" id="KW-0732">Signal</keyword>
<evidence type="ECO:0000259" key="2">
    <source>
        <dbReference type="Pfam" id="PF01551"/>
    </source>
</evidence>
<reference evidence="3" key="1">
    <citation type="submission" date="2023-07" db="EMBL/GenBank/DDBJ databases">
        <title>Sorghum-associated microbial communities from plants grown in Nebraska, USA.</title>
        <authorList>
            <person name="Schachtman D."/>
        </authorList>
    </citation>
    <scope>NUCLEOTIDE SEQUENCE</scope>
    <source>
        <strain evidence="3">BE261</strain>
    </source>
</reference>
<feature type="domain" description="M23ase beta-sheet core" evidence="2">
    <location>
        <begin position="38"/>
        <end position="145"/>
    </location>
</feature>
<dbReference type="GeneID" id="97424180"/>
<dbReference type="CDD" id="cd12797">
    <property type="entry name" value="M23_peptidase"/>
    <property type="match status" value="1"/>
</dbReference>
<dbReference type="InterPro" id="IPR011055">
    <property type="entry name" value="Dup_hybrid_motif"/>
</dbReference>
<dbReference type="PANTHER" id="PTHR21666:SF289">
    <property type="entry name" value="L-ALA--D-GLU ENDOPEPTIDASE"/>
    <property type="match status" value="1"/>
</dbReference>
<dbReference type="InterPro" id="IPR050570">
    <property type="entry name" value="Cell_wall_metabolism_enzyme"/>
</dbReference>
<dbReference type="InterPro" id="IPR016047">
    <property type="entry name" value="M23ase_b-sheet_dom"/>
</dbReference>
<dbReference type="PANTHER" id="PTHR21666">
    <property type="entry name" value="PEPTIDASE-RELATED"/>
    <property type="match status" value="1"/>
</dbReference>
<evidence type="ECO:0000313" key="3">
    <source>
        <dbReference type="EMBL" id="MDR7164869.1"/>
    </source>
</evidence>
<dbReference type="GO" id="GO:0004222">
    <property type="term" value="F:metalloendopeptidase activity"/>
    <property type="evidence" value="ECO:0007669"/>
    <property type="project" value="TreeGrafter"/>
</dbReference>
<dbReference type="Proteomes" id="UP001262032">
    <property type="component" value="Unassembled WGS sequence"/>
</dbReference>
<evidence type="ECO:0000256" key="1">
    <source>
        <dbReference type="ARBA" id="ARBA00022729"/>
    </source>
</evidence>
<comment type="caution">
    <text evidence="3">The sequence shown here is derived from an EMBL/GenBank/DDBJ whole genome shotgun (WGS) entry which is preliminary data.</text>
</comment>
<sequence>MRHPVDYVPSQDYGDNPTKHLPADHWLILKFGNYQPDGHTGTDYPCPAGTPVRAVAPGRVLHAGYFTGTYADNPYWINPGFAGYTYVVDHGWFVGIYGHCLKDGSQVTVGQWVDEGQVLGPSGNTGASTGDHLHFEVLPDGWIVNSYMYGRINPGLLFAPLNTITPQGELTVTGSTTSQEDDMFSDADRQNLEKSIHQQGIIIGMLDNIAAWQNESGAETRDNVRKVTLETVYGQDVK</sequence>
<dbReference type="EMBL" id="JAVDWN010000010">
    <property type="protein sequence ID" value="MDR7164869.1"/>
    <property type="molecule type" value="Genomic_DNA"/>
</dbReference>
<organism evidence="3 4">
    <name type="scientific">Pseudarthrobacter oxydans</name>
    <name type="common">Arthrobacter oxydans</name>
    <dbReference type="NCBI Taxonomy" id="1671"/>
    <lineage>
        <taxon>Bacteria</taxon>
        <taxon>Bacillati</taxon>
        <taxon>Actinomycetota</taxon>
        <taxon>Actinomycetes</taxon>
        <taxon>Micrococcales</taxon>
        <taxon>Micrococcaceae</taxon>
        <taxon>Pseudarthrobacter</taxon>
    </lineage>
</organism>
<evidence type="ECO:0000313" key="4">
    <source>
        <dbReference type="Proteomes" id="UP001262032"/>
    </source>
</evidence>
<keyword evidence="3" id="KW-0378">Hydrolase</keyword>
<name>A0AAW8NE59_PSEOX</name>
<proteinExistence type="predicted"/>
<protein>
    <submittedName>
        <fullName evidence="3">Murein DD-endopeptidase MepM/ murein hydrolase activator NlpD</fullName>
    </submittedName>
</protein>
<dbReference type="AlphaFoldDB" id="A0AAW8NE59"/>
<dbReference type="SUPFAM" id="SSF51261">
    <property type="entry name" value="Duplicated hybrid motif"/>
    <property type="match status" value="1"/>
</dbReference>
<accession>A0AAW8NE59</accession>
<dbReference type="Pfam" id="PF01551">
    <property type="entry name" value="Peptidase_M23"/>
    <property type="match status" value="1"/>
</dbReference>
<dbReference type="RefSeq" id="WP_310114061.1">
    <property type="nucleotide sequence ID" value="NZ_JAVDTN010000017.1"/>
</dbReference>
<gene>
    <name evidence="3" type="ORF">J2X12_002907</name>
</gene>